<reference evidence="2 3" key="1">
    <citation type="submission" date="2017-03" db="EMBL/GenBank/DDBJ databases">
        <title>Genomes of endolithic fungi from Antarctica.</title>
        <authorList>
            <person name="Coleine C."/>
            <person name="Masonjones S."/>
            <person name="Stajich J.E."/>
        </authorList>
    </citation>
    <scope>NUCLEOTIDE SEQUENCE [LARGE SCALE GENOMIC DNA]</scope>
    <source>
        <strain evidence="2 3">CCFEE 6314</strain>
    </source>
</reference>
<dbReference type="PANTHER" id="PTHR38116:SF9">
    <property type="entry name" value="BZIP DOMAIN-CONTAINING PROTEIN"/>
    <property type="match status" value="1"/>
</dbReference>
<feature type="compositionally biased region" description="Polar residues" evidence="1">
    <location>
        <begin position="47"/>
        <end position="58"/>
    </location>
</feature>
<dbReference type="PANTHER" id="PTHR38116">
    <property type="entry name" value="CHROMOSOME 7, WHOLE GENOME SHOTGUN SEQUENCE"/>
    <property type="match status" value="1"/>
</dbReference>
<protein>
    <recommendedName>
        <fullName evidence="4">BZIP domain-containing protein</fullName>
    </recommendedName>
</protein>
<accession>A0A438N7F2</accession>
<dbReference type="EMBL" id="NAJM01000016">
    <property type="protein sequence ID" value="RVX71697.1"/>
    <property type="molecule type" value="Genomic_DNA"/>
</dbReference>
<proteinExistence type="predicted"/>
<evidence type="ECO:0008006" key="4">
    <source>
        <dbReference type="Google" id="ProtNLM"/>
    </source>
</evidence>
<dbReference type="OrthoDB" id="2245989at2759"/>
<evidence type="ECO:0000256" key="1">
    <source>
        <dbReference type="SAM" id="MobiDB-lite"/>
    </source>
</evidence>
<name>A0A438N7F2_EXOME</name>
<evidence type="ECO:0000313" key="2">
    <source>
        <dbReference type="EMBL" id="RVX71697.1"/>
    </source>
</evidence>
<dbReference type="InterPro" id="IPR021833">
    <property type="entry name" value="DUF3425"/>
</dbReference>
<dbReference type="Proteomes" id="UP000288859">
    <property type="component" value="Unassembled WGS sequence"/>
</dbReference>
<dbReference type="AlphaFoldDB" id="A0A438N7F2"/>
<feature type="compositionally biased region" description="Low complexity" evidence="1">
    <location>
        <begin position="79"/>
        <end position="98"/>
    </location>
</feature>
<dbReference type="Pfam" id="PF11905">
    <property type="entry name" value="DUF3425"/>
    <property type="match status" value="1"/>
</dbReference>
<feature type="compositionally biased region" description="Polar residues" evidence="1">
    <location>
        <begin position="67"/>
        <end position="78"/>
    </location>
</feature>
<sequence>MDSRAIESEGGDCWYGVTDPRKRKQIQDRLAQRARRKRLAQAKQKHGQGQEQEPNDQNCVVVRRQAPPSTTPSVTSDKSPAASSNGSGSSTNTGEPNTLTNIVLPIPVDQRMLPDAKITAIVALWINGNILGIPCDRTNVTVSSPPSDTVPKSLRPTALQMSVPHVDWIDRWPFPRMRDNMIVMSNVIDIDQIFQDFFLMRSFAVVEGADAWDPHSWHIFPEFNAKWGHLWSSGGAAVDADVFKTPQPKEFPLEGYATVVVDNSNR</sequence>
<gene>
    <name evidence="2" type="ORF">B0A52_03881</name>
</gene>
<feature type="compositionally biased region" description="Basic residues" evidence="1">
    <location>
        <begin position="32"/>
        <end position="46"/>
    </location>
</feature>
<feature type="region of interest" description="Disordered" evidence="1">
    <location>
        <begin position="1"/>
        <end position="98"/>
    </location>
</feature>
<comment type="caution">
    <text evidence="2">The sequence shown here is derived from an EMBL/GenBank/DDBJ whole genome shotgun (WGS) entry which is preliminary data.</text>
</comment>
<organism evidence="2 3">
    <name type="scientific">Exophiala mesophila</name>
    <name type="common">Black yeast-like fungus</name>
    <dbReference type="NCBI Taxonomy" id="212818"/>
    <lineage>
        <taxon>Eukaryota</taxon>
        <taxon>Fungi</taxon>
        <taxon>Dikarya</taxon>
        <taxon>Ascomycota</taxon>
        <taxon>Pezizomycotina</taxon>
        <taxon>Eurotiomycetes</taxon>
        <taxon>Chaetothyriomycetidae</taxon>
        <taxon>Chaetothyriales</taxon>
        <taxon>Herpotrichiellaceae</taxon>
        <taxon>Exophiala</taxon>
    </lineage>
</organism>
<evidence type="ECO:0000313" key="3">
    <source>
        <dbReference type="Proteomes" id="UP000288859"/>
    </source>
</evidence>
<dbReference type="VEuPathDB" id="FungiDB:PV10_08186"/>